<dbReference type="RefSeq" id="WP_279641448.1">
    <property type="nucleotide sequence ID" value="NZ_JAOCAE010000006.1"/>
</dbReference>
<accession>A0AA42P860</accession>
<sequence length="714" mass="80454">MADNLVAATAAVKKLTKWAKEPSILDLKQDYQEAKSYHDAKTSQISEWLDNLNVTGKAQVKTPEGSSRIVPKLIRKQAEWRYPALSEPFLSTDDVFSVRPVSWEDKKAAQQNQLILNNQFNTRIDKVSFVDEYVRAAVDEGTVILRTGWAFEEEEYTAIVPDVEYVFNDEAAPMMQHLDQMAQQAPDQYEQEVEPELKQAHQLYQQHGRPVEALVKGHKPVKKTRVIKNHPTVEVCDYRNVMIDPTCQGDIDKASFVIYSFESSLAQLKKEGDRYKNLDQINVTANSILGEPDHAPANEHSKNFNFSDEARKKFVVYEYWGFWDIDGSGVVRPIVASWVGDTLIRMEDNPFPDQKLPFVVVPYLPVRKSIYGEPDGSLLEDNQKIIGAVTRGMIDILGKSANGQTGMRKDMLDVTNRRKYEKGQDYEFNANVDPRQGVFMHTFPEIPASAQFMLQLQNFEAESLTGVKAFNQGISGASLGEVAAGIRGALDAASKRELAILRRLANGMIKVARKFISMNAVWLSEQEVVRITEEEFVQIRRDDLAGNFDLRLNITTAEDDNAKAQELAFMLQTMGNNMDPAMSRMILADIARLRKMPDLAKQIEEYQPQPDPIQQRMQELELAKLEAEVMELQAKAMKLQADAQLSGAKVGTEGAKATNLQSDSDLKNLDFVEQESGVKQERDLQKQGAQARAQLALKVVDNQMKAEQKKSGDK</sequence>
<dbReference type="Proteomes" id="UP001158500">
    <property type="component" value="Unassembled WGS sequence"/>
</dbReference>
<organism evidence="2 3">
    <name type="scientific">Stutzerimonas stutzeri</name>
    <name type="common">Pseudomonas stutzeri</name>
    <dbReference type="NCBI Taxonomy" id="316"/>
    <lineage>
        <taxon>Bacteria</taxon>
        <taxon>Pseudomonadati</taxon>
        <taxon>Pseudomonadota</taxon>
        <taxon>Gammaproteobacteria</taxon>
        <taxon>Pseudomonadales</taxon>
        <taxon>Pseudomonadaceae</taxon>
        <taxon>Stutzerimonas</taxon>
    </lineage>
</organism>
<gene>
    <name evidence="2" type="ORF">N5C32_10845</name>
</gene>
<dbReference type="EMBL" id="JAOCAE010000006">
    <property type="protein sequence ID" value="MDH1236536.1"/>
    <property type="molecule type" value="Genomic_DNA"/>
</dbReference>
<keyword evidence="1" id="KW-0175">Coiled coil</keyword>
<feature type="coiled-coil region" evidence="1">
    <location>
        <begin position="613"/>
        <end position="642"/>
    </location>
</feature>
<protein>
    <recommendedName>
        <fullName evidence="4">Portal protein</fullName>
    </recommendedName>
</protein>
<dbReference type="AlphaFoldDB" id="A0AA42P860"/>
<evidence type="ECO:0000313" key="3">
    <source>
        <dbReference type="Proteomes" id="UP001158500"/>
    </source>
</evidence>
<evidence type="ECO:0000313" key="2">
    <source>
        <dbReference type="EMBL" id="MDH1236536.1"/>
    </source>
</evidence>
<evidence type="ECO:0008006" key="4">
    <source>
        <dbReference type="Google" id="ProtNLM"/>
    </source>
</evidence>
<evidence type="ECO:0000256" key="1">
    <source>
        <dbReference type="SAM" id="Coils"/>
    </source>
</evidence>
<reference evidence="2" key="1">
    <citation type="submission" date="2022-09" db="EMBL/GenBank/DDBJ databases">
        <title>Intensive care unit water sources are persistently colonized with multi-drug resistant bacteria and are the site of extensive horizontal gene transfer of antibiotic resistance genes.</title>
        <authorList>
            <person name="Diorio-Toth L."/>
        </authorList>
    </citation>
    <scope>NUCLEOTIDE SEQUENCE</scope>
    <source>
        <strain evidence="2">GD03947</strain>
    </source>
</reference>
<dbReference type="InterPro" id="IPR056909">
    <property type="entry name" value="SU10_portal"/>
</dbReference>
<dbReference type="Pfam" id="PF23899">
    <property type="entry name" value="SU10_portal"/>
    <property type="match status" value="1"/>
</dbReference>
<proteinExistence type="predicted"/>
<comment type="caution">
    <text evidence="2">The sequence shown here is derived from an EMBL/GenBank/DDBJ whole genome shotgun (WGS) entry which is preliminary data.</text>
</comment>
<name>A0AA42P860_STUST</name>